<dbReference type="PROSITE" id="PS50096">
    <property type="entry name" value="IQ"/>
    <property type="match status" value="1"/>
</dbReference>
<evidence type="ECO:0000256" key="5">
    <source>
        <dbReference type="ARBA" id="ARBA00022553"/>
    </source>
</evidence>
<dbReference type="PANTHER" id="PTHR45635">
    <property type="entry name" value="ADP,ATP CARRIER PROTEIN 1-RELATED-RELATED"/>
    <property type="match status" value="1"/>
</dbReference>
<keyword evidence="12 14" id="KW-0472">Membrane</keyword>
<evidence type="ECO:0000256" key="15">
    <source>
        <dbReference type="SAM" id="Coils"/>
    </source>
</evidence>
<dbReference type="InterPro" id="IPR018108">
    <property type="entry name" value="MCP_transmembrane"/>
</dbReference>
<feature type="transmembrane region" description="Helical" evidence="14">
    <location>
        <begin position="27"/>
        <end position="48"/>
    </location>
</feature>
<dbReference type="GO" id="GO:1901029">
    <property type="term" value="P:negative regulation of mitochondrial outer membrane permeabilization involved in apoptotic signaling pathway"/>
    <property type="evidence" value="ECO:0007669"/>
    <property type="project" value="TreeGrafter"/>
</dbReference>
<keyword evidence="4" id="KW-0488">Methylation</keyword>
<keyword evidence="17" id="KW-1185">Reference proteome</keyword>
<keyword evidence="5" id="KW-0597">Phosphoprotein</keyword>
<accession>A0A8R1IEF2</accession>
<dbReference type="EnsemblMetazoa" id="CJA24044.1">
    <property type="protein sequence ID" value="CJA24044.1"/>
    <property type="gene ID" value="WBGene00179616"/>
</dbReference>
<dbReference type="GO" id="GO:1990544">
    <property type="term" value="P:mitochondrial ATP transmembrane transport"/>
    <property type="evidence" value="ECO:0007669"/>
    <property type="project" value="InterPro"/>
</dbReference>
<evidence type="ECO:0000256" key="11">
    <source>
        <dbReference type="ARBA" id="ARBA00023128"/>
    </source>
</evidence>
<evidence type="ECO:0000256" key="1">
    <source>
        <dbReference type="ARBA" id="ARBA00004448"/>
    </source>
</evidence>
<comment type="subcellular location">
    <subcellularLocation>
        <location evidence="14">Membrane</location>
        <topology evidence="14">Multi-pass membrane protein</topology>
    </subcellularLocation>
    <subcellularLocation>
        <location evidence="1">Mitochondrion inner membrane</location>
        <topology evidence="1">Multi-pass membrane protein</topology>
    </subcellularLocation>
</comment>
<dbReference type="InterPro" id="IPR002113">
    <property type="entry name" value="ADT_euk_type"/>
</dbReference>
<keyword evidence="15" id="KW-0175">Coiled coil</keyword>
<dbReference type="SUPFAM" id="SSF103506">
    <property type="entry name" value="Mitochondrial carrier"/>
    <property type="match status" value="1"/>
</dbReference>
<dbReference type="InterPro" id="IPR023395">
    <property type="entry name" value="MCP_dom_sf"/>
</dbReference>
<evidence type="ECO:0000256" key="3">
    <source>
        <dbReference type="ARBA" id="ARBA00022448"/>
    </source>
</evidence>
<comment type="function">
    <text evidence="14">Catalyzes the exchange of ADP and ATP across the membrane.</text>
</comment>
<comment type="caution">
    <text evidence="14">Lacks conserved residue(s) required for the propagation of feature annotation.</text>
</comment>
<keyword evidence="10" id="KW-0007">Acetylation</keyword>
<dbReference type="PANTHER" id="PTHR45635:SF32">
    <property type="entry name" value="ADP_ATP TRANSLOCASE 1"/>
    <property type="match status" value="1"/>
</dbReference>
<dbReference type="SMART" id="SM00015">
    <property type="entry name" value="IQ"/>
    <property type="match status" value="1"/>
</dbReference>
<evidence type="ECO:0000256" key="2">
    <source>
        <dbReference type="ARBA" id="ARBA00006375"/>
    </source>
</evidence>
<evidence type="ECO:0000256" key="7">
    <source>
        <dbReference type="ARBA" id="ARBA00022737"/>
    </source>
</evidence>
<dbReference type="Gene3D" id="1.50.40.10">
    <property type="entry name" value="Mitochondrial carrier domain"/>
    <property type="match status" value="1"/>
</dbReference>
<evidence type="ECO:0000256" key="8">
    <source>
        <dbReference type="ARBA" id="ARBA00022792"/>
    </source>
</evidence>
<dbReference type="GO" id="GO:0005743">
    <property type="term" value="C:mitochondrial inner membrane"/>
    <property type="evidence" value="ECO:0007669"/>
    <property type="project" value="UniProtKB-SubCell"/>
</dbReference>
<dbReference type="AlphaFoldDB" id="A0A8R1IEF2"/>
<evidence type="ECO:0000313" key="16">
    <source>
        <dbReference type="EnsemblMetazoa" id="CJA24044.1"/>
    </source>
</evidence>
<dbReference type="Pfam" id="PF00612">
    <property type="entry name" value="IQ"/>
    <property type="match status" value="1"/>
</dbReference>
<keyword evidence="11" id="KW-0496">Mitochondrion</keyword>
<comment type="subunit">
    <text evidence="14">Monomer.</text>
</comment>
<comment type="similarity">
    <text evidence="2 14">Belongs to the mitochondrial carrier (TC 2.A.29) family.</text>
</comment>
<proteinExistence type="inferred from homology"/>
<name>A0A8R1IEF2_CAEJA</name>
<evidence type="ECO:0000256" key="9">
    <source>
        <dbReference type="ARBA" id="ARBA00022989"/>
    </source>
</evidence>
<keyword evidence="8" id="KW-0999">Mitochondrion inner membrane</keyword>
<evidence type="ECO:0000256" key="13">
    <source>
        <dbReference type="ARBA" id="ARBA00024537"/>
    </source>
</evidence>
<reference evidence="17" key="1">
    <citation type="submission" date="2010-08" db="EMBL/GenBank/DDBJ databases">
        <authorList>
            <consortium name="Caenorhabditis japonica Sequencing Consortium"/>
            <person name="Wilson R.K."/>
        </authorList>
    </citation>
    <scope>NUCLEOTIDE SEQUENCE [LARGE SCALE GENOMIC DNA]</scope>
    <source>
        <strain evidence="17">DF5081</strain>
    </source>
</reference>
<evidence type="ECO:0000313" key="17">
    <source>
        <dbReference type="Proteomes" id="UP000005237"/>
    </source>
</evidence>
<dbReference type="GO" id="GO:0140021">
    <property type="term" value="P:mitochondrial ADP transmembrane transport"/>
    <property type="evidence" value="ECO:0007669"/>
    <property type="project" value="InterPro"/>
</dbReference>
<feature type="coiled-coil region" evidence="15">
    <location>
        <begin position="154"/>
        <end position="181"/>
    </location>
</feature>
<evidence type="ECO:0000256" key="10">
    <source>
        <dbReference type="ARBA" id="ARBA00022990"/>
    </source>
</evidence>
<protein>
    <recommendedName>
        <fullName evidence="14">ADP/ATP translocase</fullName>
    </recommendedName>
    <alternativeName>
        <fullName evidence="14">ADP,ATP carrier protein</fullName>
    </alternativeName>
</protein>
<dbReference type="Proteomes" id="UP000005237">
    <property type="component" value="Unassembled WGS sequence"/>
</dbReference>
<keyword evidence="9 14" id="KW-1133">Transmembrane helix</keyword>
<keyword evidence="7" id="KW-0677">Repeat</keyword>
<organism evidence="16 17">
    <name type="scientific">Caenorhabditis japonica</name>
    <dbReference type="NCBI Taxonomy" id="281687"/>
    <lineage>
        <taxon>Eukaryota</taxon>
        <taxon>Metazoa</taxon>
        <taxon>Ecdysozoa</taxon>
        <taxon>Nematoda</taxon>
        <taxon>Chromadorea</taxon>
        <taxon>Rhabditida</taxon>
        <taxon>Rhabditina</taxon>
        <taxon>Rhabditomorpha</taxon>
        <taxon>Rhabditoidea</taxon>
        <taxon>Rhabditidae</taxon>
        <taxon>Peloderinae</taxon>
        <taxon>Caenorhabditis</taxon>
    </lineage>
</organism>
<evidence type="ECO:0000256" key="14">
    <source>
        <dbReference type="RuleBase" id="RU368008"/>
    </source>
</evidence>
<dbReference type="Pfam" id="PF00153">
    <property type="entry name" value="Mito_carr"/>
    <property type="match status" value="1"/>
</dbReference>
<reference evidence="16" key="2">
    <citation type="submission" date="2022-06" db="UniProtKB">
        <authorList>
            <consortium name="EnsemblMetazoa"/>
        </authorList>
    </citation>
    <scope>IDENTIFICATION</scope>
    <source>
        <strain evidence="16">DF5081</strain>
    </source>
</reference>
<sequence>MIIYRGAYYGLFDTTAPYMNRDGKMTFTQAFLVGQVVTLIAAMTSYPLDTVRRRLMMGAGNKVIPFHNTISCIKAKKLGKIERDALAAKMSADEAFVEWSVNSSQPLNRTDAGHDLEVEHEEEIEDADPDGSTNEMEAKAAVVIQKMIRGFLVRRRLREKIENMRERAHNYNRVLAHEDEQFAIAGRTVAATTSSIEAKLRKSTLHGLTNANLHLVHLGATIIGKKVSDSQCKKKLMKLKIVYEGLT</sequence>
<dbReference type="InterPro" id="IPR000048">
    <property type="entry name" value="IQ_motif_EF-hand-BS"/>
</dbReference>
<evidence type="ECO:0000256" key="12">
    <source>
        <dbReference type="ARBA" id="ARBA00023136"/>
    </source>
</evidence>
<comment type="catalytic activity">
    <reaction evidence="13">
        <text>ADP(in) + ATP(out) = ADP(out) + ATP(in)</text>
        <dbReference type="Rhea" id="RHEA:34999"/>
        <dbReference type="ChEBI" id="CHEBI:30616"/>
        <dbReference type="ChEBI" id="CHEBI:456216"/>
    </reaction>
</comment>
<evidence type="ECO:0000256" key="4">
    <source>
        <dbReference type="ARBA" id="ARBA00022481"/>
    </source>
</evidence>
<dbReference type="Gene3D" id="1.20.5.190">
    <property type="match status" value="1"/>
</dbReference>
<dbReference type="GO" id="GO:0005471">
    <property type="term" value="F:ATP:ADP antiporter activity"/>
    <property type="evidence" value="ECO:0007669"/>
    <property type="project" value="UniProtKB-UniRule"/>
</dbReference>
<keyword evidence="3 14" id="KW-0813">Transport</keyword>
<evidence type="ECO:0000256" key="6">
    <source>
        <dbReference type="ARBA" id="ARBA00022692"/>
    </source>
</evidence>
<keyword evidence="6 14" id="KW-0812">Transmembrane</keyword>